<dbReference type="Proteomes" id="UP000241247">
    <property type="component" value="Unassembled WGS sequence"/>
</dbReference>
<dbReference type="RefSeq" id="WP_108004115.1">
    <property type="nucleotide sequence ID" value="NZ_JBHEEX010000010.1"/>
</dbReference>
<dbReference type="Pfam" id="PF01850">
    <property type="entry name" value="PIN"/>
    <property type="match status" value="1"/>
</dbReference>
<evidence type="ECO:0000259" key="2">
    <source>
        <dbReference type="Pfam" id="PF01850"/>
    </source>
</evidence>
<evidence type="ECO:0000313" key="4">
    <source>
        <dbReference type="Proteomes" id="UP000241247"/>
    </source>
</evidence>
<dbReference type="InterPro" id="IPR029060">
    <property type="entry name" value="PIN-like_dom_sf"/>
</dbReference>
<keyword evidence="4" id="KW-1185">Reference proteome</keyword>
<keyword evidence="1" id="KW-0460">Magnesium</keyword>
<sequence length="138" mass="14834">MSIVIDASIALSWCFEDEASEETDRIGEEVATTGGLVPSLFHLEIGNALLQAERRGRITAASVTQRLELISQLPIEIDPQTVMRATREILALARAEKLTVYDAAYLELAARRGSALATRDQALATAAMKIGVPVRGGV</sequence>
<dbReference type="Gene3D" id="3.40.50.1010">
    <property type="entry name" value="5'-nuclease"/>
    <property type="match status" value="1"/>
</dbReference>
<reference evidence="3 4" key="1">
    <citation type="submission" date="2018-04" db="EMBL/GenBank/DDBJ databases">
        <title>Genomic Encyclopedia of Type Strains, Phase IV (KMG-IV): sequencing the most valuable type-strain genomes for metagenomic binning, comparative biology and taxonomic classification.</title>
        <authorList>
            <person name="Goeker M."/>
        </authorList>
    </citation>
    <scope>NUCLEOTIDE SEQUENCE [LARGE SCALE GENOMIC DNA]</scope>
    <source>
        <strain evidence="3 4">DSM 7138</strain>
    </source>
</reference>
<feature type="domain" description="PIN" evidence="2">
    <location>
        <begin position="3"/>
        <end position="126"/>
    </location>
</feature>
<dbReference type="SUPFAM" id="SSF88723">
    <property type="entry name" value="PIN domain-like"/>
    <property type="match status" value="1"/>
</dbReference>
<dbReference type="AlphaFoldDB" id="A0A2T5B1B0"/>
<name>A0A2T5B1B0_MYCDI</name>
<dbReference type="PANTHER" id="PTHR35901">
    <property type="entry name" value="RIBONUCLEASE VAPC3"/>
    <property type="match status" value="1"/>
</dbReference>
<protein>
    <submittedName>
        <fullName evidence="3">Putative nucleic acid-binding protein</fullName>
    </submittedName>
</protein>
<proteinExistence type="predicted"/>
<organism evidence="3 4">
    <name type="scientific">Mycoplana dimorpha</name>
    <dbReference type="NCBI Taxonomy" id="28320"/>
    <lineage>
        <taxon>Bacteria</taxon>
        <taxon>Pseudomonadati</taxon>
        <taxon>Pseudomonadota</taxon>
        <taxon>Alphaproteobacteria</taxon>
        <taxon>Hyphomicrobiales</taxon>
        <taxon>Rhizobiaceae</taxon>
        <taxon>Mycoplana</taxon>
    </lineage>
</organism>
<dbReference type="EMBL" id="PZZZ01000007">
    <property type="protein sequence ID" value="PTM92748.1"/>
    <property type="molecule type" value="Genomic_DNA"/>
</dbReference>
<evidence type="ECO:0000313" key="3">
    <source>
        <dbReference type="EMBL" id="PTM92748.1"/>
    </source>
</evidence>
<dbReference type="PANTHER" id="PTHR35901:SF1">
    <property type="entry name" value="EXONUCLEASE VAPC9"/>
    <property type="match status" value="1"/>
</dbReference>
<dbReference type="InterPro" id="IPR002716">
    <property type="entry name" value="PIN_dom"/>
</dbReference>
<dbReference type="InterPro" id="IPR051619">
    <property type="entry name" value="TypeII_TA_RNase_PINc/VapC"/>
</dbReference>
<dbReference type="OrthoDB" id="9798446at2"/>
<accession>A0A2T5B1B0</accession>
<evidence type="ECO:0000256" key="1">
    <source>
        <dbReference type="ARBA" id="ARBA00022842"/>
    </source>
</evidence>
<comment type="caution">
    <text evidence="3">The sequence shown here is derived from an EMBL/GenBank/DDBJ whole genome shotgun (WGS) entry which is preliminary data.</text>
</comment>
<dbReference type="CDD" id="cd09873">
    <property type="entry name" value="PIN_Pae0151-like"/>
    <property type="match status" value="1"/>
</dbReference>
<gene>
    <name evidence="3" type="ORF">C7449_107161</name>
</gene>
<dbReference type="InterPro" id="IPR044153">
    <property type="entry name" value="PIN_Pae0151-like"/>
</dbReference>